<name>A0AAD6ZY75_9AGAR</name>
<sequence length="260" mass="24491">MRFSLAIAALAPVLSVLAEDHLILVGAGGSLTYSPSNITAAQGDTVTFQFQAKNHTVTQSTFASPCTIQTTPAQGIDSGFQNVDNTSSTVPEWSFTVDNATTPLWFFCAQVGHCQKGMVFSVNAKPDGPKSYAVYQAAAMGDAAAVEAAAAASASAAGGAPGGAASPTDSAGGAAASGGAGASAGGAGASAGGAGAGAGGAATSAGGAAATDAGLTGGASTTGADGAIQSGNSTTPSAGFRVGGSTMGLVAAVGFTVMLL</sequence>
<dbReference type="PANTHER" id="PTHR34883:SF15">
    <property type="entry name" value="EXTRACELLULAR SERINE-RICH PROTEIN"/>
    <property type="match status" value="1"/>
</dbReference>
<feature type="compositionally biased region" description="Low complexity" evidence="1">
    <location>
        <begin position="157"/>
        <end position="174"/>
    </location>
</feature>
<dbReference type="Proteomes" id="UP001218218">
    <property type="component" value="Unassembled WGS sequence"/>
</dbReference>
<dbReference type="SUPFAM" id="SSF49503">
    <property type="entry name" value="Cupredoxins"/>
    <property type="match status" value="1"/>
</dbReference>
<dbReference type="AlphaFoldDB" id="A0AAD6ZY75"/>
<keyword evidence="4" id="KW-1185">Reference proteome</keyword>
<evidence type="ECO:0000313" key="4">
    <source>
        <dbReference type="Proteomes" id="UP001218218"/>
    </source>
</evidence>
<evidence type="ECO:0000313" key="3">
    <source>
        <dbReference type="EMBL" id="KAJ7343195.1"/>
    </source>
</evidence>
<feature type="signal peptide" evidence="2">
    <location>
        <begin position="1"/>
        <end position="18"/>
    </location>
</feature>
<dbReference type="PANTHER" id="PTHR34883">
    <property type="entry name" value="SERINE-RICH PROTEIN, PUTATIVE-RELATED-RELATED"/>
    <property type="match status" value="1"/>
</dbReference>
<dbReference type="CDD" id="cd00920">
    <property type="entry name" value="Cupredoxin"/>
    <property type="match status" value="1"/>
</dbReference>
<proteinExistence type="predicted"/>
<dbReference type="InterPro" id="IPR008972">
    <property type="entry name" value="Cupredoxin"/>
</dbReference>
<organism evidence="3 4">
    <name type="scientific">Mycena albidolilacea</name>
    <dbReference type="NCBI Taxonomy" id="1033008"/>
    <lineage>
        <taxon>Eukaryota</taxon>
        <taxon>Fungi</taxon>
        <taxon>Dikarya</taxon>
        <taxon>Basidiomycota</taxon>
        <taxon>Agaricomycotina</taxon>
        <taxon>Agaricomycetes</taxon>
        <taxon>Agaricomycetidae</taxon>
        <taxon>Agaricales</taxon>
        <taxon>Marasmiineae</taxon>
        <taxon>Mycenaceae</taxon>
        <taxon>Mycena</taxon>
    </lineage>
</organism>
<reference evidence="3" key="1">
    <citation type="submission" date="2023-03" db="EMBL/GenBank/DDBJ databases">
        <title>Massive genome expansion in bonnet fungi (Mycena s.s.) driven by repeated elements and novel gene families across ecological guilds.</title>
        <authorList>
            <consortium name="Lawrence Berkeley National Laboratory"/>
            <person name="Harder C.B."/>
            <person name="Miyauchi S."/>
            <person name="Viragh M."/>
            <person name="Kuo A."/>
            <person name="Thoen E."/>
            <person name="Andreopoulos B."/>
            <person name="Lu D."/>
            <person name="Skrede I."/>
            <person name="Drula E."/>
            <person name="Henrissat B."/>
            <person name="Morin E."/>
            <person name="Kohler A."/>
            <person name="Barry K."/>
            <person name="LaButti K."/>
            <person name="Morin E."/>
            <person name="Salamov A."/>
            <person name="Lipzen A."/>
            <person name="Mereny Z."/>
            <person name="Hegedus B."/>
            <person name="Baldrian P."/>
            <person name="Stursova M."/>
            <person name="Weitz H."/>
            <person name="Taylor A."/>
            <person name="Grigoriev I.V."/>
            <person name="Nagy L.G."/>
            <person name="Martin F."/>
            <person name="Kauserud H."/>
        </authorList>
    </citation>
    <scope>NUCLEOTIDE SEQUENCE</scope>
    <source>
        <strain evidence="3">CBHHK002</strain>
    </source>
</reference>
<evidence type="ECO:0000256" key="1">
    <source>
        <dbReference type="SAM" id="MobiDB-lite"/>
    </source>
</evidence>
<accession>A0AAD6ZY75</accession>
<keyword evidence="2" id="KW-0732">Signal</keyword>
<evidence type="ECO:0000256" key="2">
    <source>
        <dbReference type="SAM" id="SignalP"/>
    </source>
</evidence>
<feature type="region of interest" description="Disordered" evidence="1">
    <location>
        <begin position="157"/>
        <end position="177"/>
    </location>
</feature>
<gene>
    <name evidence="3" type="ORF">DFH08DRAFT_220275</name>
</gene>
<comment type="caution">
    <text evidence="3">The sequence shown here is derived from an EMBL/GenBank/DDBJ whole genome shotgun (WGS) entry which is preliminary data.</text>
</comment>
<dbReference type="InterPro" id="IPR052953">
    <property type="entry name" value="Ser-rich/MCO-related"/>
</dbReference>
<protein>
    <submittedName>
        <fullName evidence="3">Cupredoxin</fullName>
    </submittedName>
</protein>
<dbReference type="Gene3D" id="2.60.40.420">
    <property type="entry name" value="Cupredoxins - blue copper proteins"/>
    <property type="match status" value="1"/>
</dbReference>
<dbReference type="EMBL" id="JARIHO010000023">
    <property type="protein sequence ID" value="KAJ7343195.1"/>
    <property type="molecule type" value="Genomic_DNA"/>
</dbReference>
<feature type="chain" id="PRO_5042054678" evidence="2">
    <location>
        <begin position="19"/>
        <end position="260"/>
    </location>
</feature>